<keyword evidence="5" id="KW-1185">Reference proteome</keyword>
<dbReference type="EMBL" id="CACVKT020002442">
    <property type="protein sequence ID" value="CAC5377978.1"/>
    <property type="molecule type" value="Genomic_DNA"/>
</dbReference>
<dbReference type="GO" id="GO:0005634">
    <property type="term" value="C:nucleus"/>
    <property type="evidence" value="ECO:0007669"/>
    <property type="project" value="TreeGrafter"/>
</dbReference>
<evidence type="ECO:0000256" key="2">
    <source>
        <dbReference type="ARBA" id="ARBA00022840"/>
    </source>
</evidence>
<evidence type="ECO:0000313" key="5">
    <source>
        <dbReference type="Proteomes" id="UP000507470"/>
    </source>
</evidence>
<dbReference type="GO" id="GO:0030687">
    <property type="term" value="C:preribosome, large subunit precursor"/>
    <property type="evidence" value="ECO:0007669"/>
    <property type="project" value="TreeGrafter"/>
</dbReference>
<dbReference type="PANTHER" id="PTHR48103:SF2">
    <property type="entry name" value="MIDASIN"/>
    <property type="match status" value="1"/>
</dbReference>
<feature type="domain" description="VWFA" evidence="3">
    <location>
        <begin position="1"/>
        <end position="176"/>
    </location>
</feature>
<proteinExistence type="predicted"/>
<dbReference type="InterPro" id="IPR002035">
    <property type="entry name" value="VWF_A"/>
</dbReference>
<dbReference type="Pfam" id="PF00092">
    <property type="entry name" value="VWA"/>
    <property type="match status" value="1"/>
</dbReference>
<dbReference type="GO" id="GO:0000055">
    <property type="term" value="P:ribosomal large subunit export from nucleus"/>
    <property type="evidence" value="ECO:0007669"/>
    <property type="project" value="TreeGrafter"/>
</dbReference>
<dbReference type="PANTHER" id="PTHR48103">
    <property type="entry name" value="MIDASIN-RELATED"/>
    <property type="match status" value="1"/>
</dbReference>
<dbReference type="FunFam" id="3.40.50.410:FF:000028">
    <property type="entry name" value="Midasin"/>
    <property type="match status" value="1"/>
</dbReference>
<dbReference type="InterPro" id="IPR036465">
    <property type="entry name" value="vWFA_dom_sf"/>
</dbReference>
<dbReference type="OrthoDB" id="422220at2759"/>
<organism evidence="4 5">
    <name type="scientific">Mytilus coruscus</name>
    <name type="common">Sea mussel</name>
    <dbReference type="NCBI Taxonomy" id="42192"/>
    <lineage>
        <taxon>Eukaryota</taxon>
        <taxon>Metazoa</taxon>
        <taxon>Spiralia</taxon>
        <taxon>Lophotrochozoa</taxon>
        <taxon>Mollusca</taxon>
        <taxon>Bivalvia</taxon>
        <taxon>Autobranchia</taxon>
        <taxon>Pteriomorphia</taxon>
        <taxon>Mytilida</taxon>
        <taxon>Mytiloidea</taxon>
        <taxon>Mytilidae</taxon>
        <taxon>Mytilinae</taxon>
        <taxon>Mytilus</taxon>
    </lineage>
</organism>
<dbReference type="SUPFAM" id="SSF53300">
    <property type="entry name" value="vWA-like"/>
    <property type="match status" value="1"/>
</dbReference>
<keyword evidence="1" id="KW-0547">Nucleotide-binding</keyword>
<keyword evidence="2" id="KW-0067">ATP-binding</keyword>
<evidence type="ECO:0000313" key="4">
    <source>
        <dbReference type="EMBL" id="CAC5377978.1"/>
    </source>
</evidence>
<gene>
    <name evidence="4" type="ORF">MCOR_14229</name>
</gene>
<dbReference type="Proteomes" id="UP000507470">
    <property type="component" value="Unassembled WGS sequence"/>
</dbReference>
<dbReference type="PROSITE" id="PS50234">
    <property type="entry name" value="VWFA"/>
    <property type="match status" value="1"/>
</dbReference>
<evidence type="ECO:0000259" key="3">
    <source>
        <dbReference type="PROSITE" id="PS50234"/>
    </source>
</evidence>
<dbReference type="AlphaFoldDB" id="A0A6J8B280"/>
<evidence type="ECO:0000256" key="1">
    <source>
        <dbReference type="ARBA" id="ARBA00022741"/>
    </source>
</evidence>
<sequence>MISNALTLLEAGELGICSFGENVRLVHDFNEQFSNHSGAKLLQHFTFEQKKTKIAQLLKQITVHMMDARSRQRGMMGNPDTAQLLLIVSDGRGLFMEGMETVKSAVRQARESNIFLVFVVIDNPQAKDSILDIRVPVFKGANNMPEIKSYMDNFPFPFYIILRDINSLPQVLCDALRQWFELVTSTDS</sequence>
<protein>
    <submittedName>
        <fullName evidence="4">MDN1</fullName>
    </submittedName>
</protein>
<dbReference type="GO" id="GO:0000027">
    <property type="term" value="P:ribosomal large subunit assembly"/>
    <property type="evidence" value="ECO:0007669"/>
    <property type="project" value="TreeGrafter"/>
</dbReference>
<reference evidence="4 5" key="1">
    <citation type="submission" date="2020-06" db="EMBL/GenBank/DDBJ databases">
        <authorList>
            <person name="Li R."/>
            <person name="Bekaert M."/>
        </authorList>
    </citation>
    <scope>NUCLEOTIDE SEQUENCE [LARGE SCALE GENOMIC DNA]</scope>
    <source>
        <strain evidence="5">wild</strain>
    </source>
</reference>
<dbReference type="GO" id="GO:0005524">
    <property type="term" value="F:ATP binding"/>
    <property type="evidence" value="ECO:0007669"/>
    <property type="project" value="UniProtKB-KW"/>
</dbReference>
<accession>A0A6J8B280</accession>
<name>A0A6J8B280_MYTCO</name>
<dbReference type="Gene3D" id="3.40.50.410">
    <property type="entry name" value="von Willebrand factor, type A domain"/>
    <property type="match status" value="1"/>
</dbReference>